<evidence type="ECO:0000256" key="8">
    <source>
        <dbReference type="ARBA" id="ARBA00022989"/>
    </source>
</evidence>
<feature type="compositionally biased region" description="Polar residues" evidence="13">
    <location>
        <begin position="7"/>
        <end position="18"/>
    </location>
</feature>
<evidence type="ECO:0000256" key="3">
    <source>
        <dbReference type="ARBA" id="ARBA00022692"/>
    </source>
</evidence>
<feature type="region of interest" description="Disordered" evidence="13">
    <location>
        <begin position="1"/>
        <end position="46"/>
    </location>
</feature>
<dbReference type="InterPro" id="IPR003591">
    <property type="entry name" value="Leu-rich_rpt_typical-subtyp"/>
</dbReference>
<dbReference type="PANTHER" id="PTHR46481">
    <property type="entry name" value="ZINC FINGER BED DOMAIN-CONTAINING PROTEIN 4"/>
    <property type="match status" value="1"/>
</dbReference>
<protein>
    <recommendedName>
        <fullName evidence="14">BED-type domain-containing protein</fullName>
    </recommendedName>
</protein>
<dbReference type="Pfam" id="PF02892">
    <property type="entry name" value="zf-BED"/>
    <property type="match status" value="1"/>
</dbReference>
<keyword evidence="5" id="KW-0677">Repeat</keyword>
<dbReference type="SUPFAM" id="SSF57667">
    <property type="entry name" value="beta-beta-alpha zinc fingers"/>
    <property type="match status" value="1"/>
</dbReference>
<dbReference type="SUPFAM" id="SSF52058">
    <property type="entry name" value="L domain-like"/>
    <property type="match status" value="2"/>
</dbReference>
<evidence type="ECO:0000256" key="13">
    <source>
        <dbReference type="SAM" id="MobiDB-lite"/>
    </source>
</evidence>
<sequence length="978" mass="111300">MELDPKTTYSSEENSGSQYDDELDNSSSVAKQNSGKRGVRVGSRKGKKKSKCWQHFQEYHTKDGRKRAKCKHCGDTYACGSGSNGTTNMNTHINKRCKKYWPPGNDSRQTFLVKQPNVEGAGSTLATSRFSAEECMRALAEMLILDELPFRFVENRGFRKFCFAMNPRFDVPSRRTIVRDLYKLYVEERIKLKKYFKSSQVKVCLTTDTWTSIQNINYMVVTAHFIDSDWQLQKRILSFSQITDHKGDSIGRCIEKVLLEWGIDKIFTITVDNATANANAISYMNRKLISWRVDGAILEGKYLHLRCCAHILNLIVSDGLKDLHESVVAIRNAVKYVKSSPSRLALFKKSVVYEKLGNNGFVVLDVPTRWNSTYLMLESAVKLRKAFERMEEEDGNYVSYFGEKEGEKKRKRPPLFNDWENTKSNDGVSSFRSGVSETFCEKEKFSEDSLWGQKQQEEDVSMGKSEVELYLLEAFLDLSENSFNAFPQWLFNLTSLTKLYLRWDFFNNHIPGEFANLKLLEVLDLSCNLELGGQIPGLFGNLSRLRILDLSANNLNGDIREFLGGFSGKPNNFFFLDLNSNSLVGELPESLGNLKKLQYLFLSGNSFWGSIPSSIGSLSSLWKLDLSYNMMNGTIPESFGQLSMLVDANLMKNSWEGILNEAHLINLRRLESIRLTTESTRSLVFNVSYKWVPPFMLKSIQLENCLVGPSFPDNSFSGPLPENIGVLMPRLVRLYLSWNHLNGRIPLSMCDMLDLQILSLRSNKFSDELPNCWHQWMLWAIDISNNTLSGHLPISFGYLRSLSVLMLSNNNLDGEIPSSLQNCTGLTSIDLGGNKFSGTLPSWIEENKLAYLFMLRLQSNLLSGNIPQRMCNLRNLHILDLSHNKFSGGIPRCIGNLSGLVNGKNSEVFKQLIYIVIKGRNPEYSSIIAIVDSIDLSWNNLTGVIPDEPFPQRLSFTTFRFFRDFFPIPLEGFKELLL</sequence>
<dbReference type="InterPro" id="IPR012337">
    <property type="entry name" value="RNaseH-like_sf"/>
</dbReference>
<accession>A0A5C7GUD7</accession>
<keyword evidence="3" id="KW-0812">Transmembrane</keyword>
<dbReference type="InterPro" id="IPR052035">
    <property type="entry name" value="ZnF_BED_domain_contain"/>
</dbReference>
<keyword evidence="8" id="KW-1133">Transmembrane helix</keyword>
<dbReference type="SMART" id="SM00614">
    <property type="entry name" value="ZnF_BED"/>
    <property type="match status" value="1"/>
</dbReference>
<gene>
    <name evidence="15" type="ORF">EZV62_027685</name>
</gene>
<dbReference type="Gene3D" id="3.80.10.10">
    <property type="entry name" value="Ribonuclease Inhibitor"/>
    <property type="match status" value="3"/>
</dbReference>
<dbReference type="PROSITE" id="PS50808">
    <property type="entry name" value="ZF_BED"/>
    <property type="match status" value="1"/>
</dbReference>
<evidence type="ECO:0000313" key="16">
    <source>
        <dbReference type="Proteomes" id="UP000323000"/>
    </source>
</evidence>
<dbReference type="InterPro" id="IPR003656">
    <property type="entry name" value="Znf_BED"/>
</dbReference>
<evidence type="ECO:0000256" key="10">
    <source>
        <dbReference type="ARBA" id="ARBA00023136"/>
    </source>
</evidence>
<keyword evidence="16" id="KW-1185">Reference proteome</keyword>
<keyword evidence="7" id="KW-0862">Zinc</keyword>
<comment type="subcellular location">
    <subcellularLocation>
        <location evidence="1">Membrane</location>
        <topology evidence="1">Single-pass membrane protein</topology>
    </subcellularLocation>
</comment>
<dbReference type="SUPFAM" id="SSF140996">
    <property type="entry name" value="Hermes dimerisation domain"/>
    <property type="match status" value="1"/>
</dbReference>
<organism evidence="15 16">
    <name type="scientific">Acer yangbiense</name>
    <dbReference type="NCBI Taxonomy" id="1000413"/>
    <lineage>
        <taxon>Eukaryota</taxon>
        <taxon>Viridiplantae</taxon>
        <taxon>Streptophyta</taxon>
        <taxon>Embryophyta</taxon>
        <taxon>Tracheophyta</taxon>
        <taxon>Spermatophyta</taxon>
        <taxon>Magnoliopsida</taxon>
        <taxon>eudicotyledons</taxon>
        <taxon>Gunneridae</taxon>
        <taxon>Pentapetalae</taxon>
        <taxon>rosids</taxon>
        <taxon>malvids</taxon>
        <taxon>Sapindales</taxon>
        <taxon>Sapindaceae</taxon>
        <taxon>Hippocastanoideae</taxon>
        <taxon>Acereae</taxon>
        <taxon>Acer</taxon>
    </lineage>
</organism>
<keyword evidence="10" id="KW-0472">Membrane</keyword>
<reference evidence="16" key="1">
    <citation type="journal article" date="2019" name="Gigascience">
        <title>De novo genome assembly of the endangered Acer yangbiense, a plant species with extremely small populations endemic to Yunnan Province, China.</title>
        <authorList>
            <person name="Yang J."/>
            <person name="Wariss H.M."/>
            <person name="Tao L."/>
            <person name="Zhang R."/>
            <person name="Yun Q."/>
            <person name="Hollingsworth P."/>
            <person name="Dao Z."/>
            <person name="Luo G."/>
            <person name="Guo H."/>
            <person name="Ma Y."/>
            <person name="Sun W."/>
        </authorList>
    </citation>
    <scope>NUCLEOTIDE SEQUENCE [LARGE SCALE GENOMIC DNA]</scope>
    <source>
        <strain evidence="16">cv. Malutang</strain>
    </source>
</reference>
<proteinExistence type="predicted"/>
<keyword evidence="2" id="KW-0433">Leucine-rich repeat</keyword>
<dbReference type="GO" id="GO:0008270">
    <property type="term" value="F:zinc ion binding"/>
    <property type="evidence" value="ECO:0007669"/>
    <property type="project" value="UniProtKB-KW"/>
</dbReference>
<dbReference type="InterPro" id="IPR036236">
    <property type="entry name" value="Znf_C2H2_sf"/>
</dbReference>
<evidence type="ECO:0000256" key="11">
    <source>
        <dbReference type="ARBA" id="ARBA00023163"/>
    </source>
</evidence>
<evidence type="ECO:0000256" key="9">
    <source>
        <dbReference type="ARBA" id="ARBA00023015"/>
    </source>
</evidence>
<evidence type="ECO:0000256" key="1">
    <source>
        <dbReference type="ARBA" id="ARBA00004167"/>
    </source>
</evidence>
<name>A0A5C7GUD7_9ROSI</name>
<dbReference type="EMBL" id="VAHF01000013">
    <property type="protein sequence ID" value="TXG48391.1"/>
    <property type="molecule type" value="Genomic_DNA"/>
</dbReference>
<evidence type="ECO:0000256" key="7">
    <source>
        <dbReference type="ARBA" id="ARBA00022833"/>
    </source>
</evidence>
<evidence type="ECO:0000256" key="5">
    <source>
        <dbReference type="ARBA" id="ARBA00022737"/>
    </source>
</evidence>
<feature type="domain" description="BED-type" evidence="14">
    <location>
        <begin position="47"/>
        <end position="104"/>
    </location>
</feature>
<keyword evidence="4" id="KW-0479">Metal-binding</keyword>
<dbReference type="Pfam" id="PF00560">
    <property type="entry name" value="LRR_1"/>
    <property type="match status" value="5"/>
</dbReference>
<dbReference type="GO" id="GO:0003677">
    <property type="term" value="F:DNA binding"/>
    <property type="evidence" value="ECO:0007669"/>
    <property type="project" value="InterPro"/>
</dbReference>
<evidence type="ECO:0000256" key="6">
    <source>
        <dbReference type="ARBA" id="ARBA00022771"/>
    </source>
</evidence>
<keyword evidence="11" id="KW-0804">Transcription</keyword>
<comment type="caution">
    <text evidence="15">The sequence shown here is derived from an EMBL/GenBank/DDBJ whole genome shotgun (WGS) entry which is preliminary data.</text>
</comment>
<dbReference type="GO" id="GO:0016020">
    <property type="term" value="C:membrane"/>
    <property type="evidence" value="ECO:0007669"/>
    <property type="project" value="UniProtKB-SubCell"/>
</dbReference>
<dbReference type="AlphaFoldDB" id="A0A5C7GUD7"/>
<evidence type="ECO:0000256" key="4">
    <source>
        <dbReference type="ARBA" id="ARBA00022723"/>
    </source>
</evidence>
<evidence type="ECO:0000313" key="15">
    <source>
        <dbReference type="EMBL" id="TXG48391.1"/>
    </source>
</evidence>
<dbReference type="SUPFAM" id="SSF53098">
    <property type="entry name" value="Ribonuclease H-like"/>
    <property type="match status" value="1"/>
</dbReference>
<evidence type="ECO:0000256" key="2">
    <source>
        <dbReference type="ARBA" id="ARBA00022614"/>
    </source>
</evidence>
<evidence type="ECO:0000259" key="14">
    <source>
        <dbReference type="PROSITE" id="PS50808"/>
    </source>
</evidence>
<dbReference type="InterPro" id="IPR032675">
    <property type="entry name" value="LRR_dom_sf"/>
</dbReference>
<dbReference type="OrthoDB" id="1060944at2759"/>
<keyword evidence="9" id="KW-0805">Transcription regulation</keyword>
<dbReference type="SMART" id="SM00369">
    <property type="entry name" value="LRR_TYP"/>
    <property type="match status" value="6"/>
</dbReference>
<dbReference type="PANTHER" id="PTHR46481:SF2">
    <property type="entry name" value="BED-TYPE DOMAIN-CONTAINING PROTEIN"/>
    <property type="match status" value="1"/>
</dbReference>
<dbReference type="Proteomes" id="UP000323000">
    <property type="component" value="Chromosome 13"/>
</dbReference>
<dbReference type="FunFam" id="3.80.10.10:FF:000095">
    <property type="entry name" value="LRR receptor-like serine/threonine-protein kinase GSO1"/>
    <property type="match status" value="1"/>
</dbReference>
<dbReference type="InterPro" id="IPR001611">
    <property type="entry name" value="Leu-rich_rpt"/>
</dbReference>
<feature type="compositionally biased region" description="Basic residues" evidence="13">
    <location>
        <begin position="37"/>
        <end position="46"/>
    </location>
</feature>
<keyword evidence="6 12" id="KW-0863">Zinc-finger</keyword>
<evidence type="ECO:0000256" key="12">
    <source>
        <dbReference type="PROSITE-ProRule" id="PRU00027"/>
    </source>
</evidence>
<dbReference type="FunFam" id="3.80.10.10:FF:000383">
    <property type="entry name" value="Leucine-rich repeat receptor protein kinase EMS1"/>
    <property type="match status" value="1"/>
</dbReference>
<dbReference type="Pfam" id="PF13855">
    <property type="entry name" value="LRR_8"/>
    <property type="match status" value="1"/>
</dbReference>